<dbReference type="AlphaFoldDB" id="A0A0R1NVX6"/>
<evidence type="ECO:0000256" key="1">
    <source>
        <dbReference type="SAM" id="Phobius"/>
    </source>
</evidence>
<keyword evidence="3" id="KW-1185">Reference proteome</keyword>
<dbReference type="InterPro" id="IPR050490">
    <property type="entry name" value="Bact_solute-bd_prot1"/>
</dbReference>
<protein>
    <submittedName>
        <fullName evidence="2">ABC transporter, solute-binding protein</fullName>
    </submittedName>
</protein>
<gene>
    <name evidence="2" type="ORF">FC98_GL002335</name>
</gene>
<dbReference type="InterPro" id="IPR006059">
    <property type="entry name" value="SBP"/>
</dbReference>
<evidence type="ECO:0000313" key="3">
    <source>
        <dbReference type="Proteomes" id="UP000051439"/>
    </source>
</evidence>
<feature type="transmembrane region" description="Helical" evidence="1">
    <location>
        <begin position="48"/>
        <end position="67"/>
    </location>
</feature>
<dbReference type="Proteomes" id="UP000051439">
    <property type="component" value="Unassembled WGS sequence"/>
</dbReference>
<accession>A0A0R1NVX6</accession>
<keyword evidence="1" id="KW-0812">Transmembrane</keyword>
<dbReference type="PANTHER" id="PTHR43649">
    <property type="entry name" value="ARABINOSE-BINDING PROTEIN-RELATED"/>
    <property type="match status" value="1"/>
</dbReference>
<keyword evidence="1" id="KW-0472">Membrane</keyword>
<proteinExistence type="predicted"/>
<dbReference type="EMBL" id="AZEB01000006">
    <property type="protein sequence ID" value="KRL22452.1"/>
    <property type="molecule type" value="Genomic_DNA"/>
</dbReference>
<dbReference type="SUPFAM" id="SSF53850">
    <property type="entry name" value="Periplasmic binding protein-like II"/>
    <property type="match status" value="1"/>
</dbReference>
<dbReference type="PATRIC" id="fig|1423766.4.peg.2426"/>
<keyword evidence="1" id="KW-1133">Transmembrane helix</keyword>
<evidence type="ECO:0000313" key="2">
    <source>
        <dbReference type="EMBL" id="KRL22452.1"/>
    </source>
</evidence>
<sequence length="468" mass="51641">MVAAPRYFDYLQFLHFRNKKFAVVLHHLVILKLIANREDYFMMNFRHGFKRLIGLLSIAGVALLFAGCSKSAATKTTHITYWHVNAETQGGASVNKLVKEFNKTHKHIKVTAKFNPNMYQGLMQNLQSAQASGKVPDIVQVGWAFTNYFSDNFKYMTPTDAAQKFDKSKRAITNNFSTQSLSFAKNAKGKLVGLPYSLSTPILFTNDSMLAKYGIKKSSLGTWEGVQAAAKTIKQKSGNYGLYIQEPADTWAQQAMMLSNGAQIKNAAGKAAFASAQGVKAYQLYQNMVLKDKTAIHTPWAQGMDDFTNGKVAMAFTTVAQASHIKQSVSFKASSQIAPTFKGNKLTVPVGGSMLALTSQDSAKQKAAWTFEKWLYKNDSLLTWDKGTGYLPPTKTALDSPQFKKYLAANPMIKPATEELANAVPWTSFPKNGLDAEQDMIDARDKILTGSNVSQTLKAAQEKINAQQ</sequence>
<dbReference type="PANTHER" id="PTHR43649:SF30">
    <property type="entry name" value="ABC TRANSPORTER SUBSTRATE-BINDING PROTEIN"/>
    <property type="match status" value="1"/>
</dbReference>
<dbReference type="Pfam" id="PF13416">
    <property type="entry name" value="SBP_bac_8"/>
    <property type="match status" value="1"/>
</dbReference>
<name>A0A0R1NVX6_9LACO</name>
<dbReference type="Gene3D" id="3.40.190.10">
    <property type="entry name" value="Periplasmic binding protein-like II"/>
    <property type="match status" value="2"/>
</dbReference>
<organism evidence="2 3">
    <name type="scientific">Lentilactobacillus kisonensis DSM 19906 = JCM 15041</name>
    <dbReference type="NCBI Taxonomy" id="1423766"/>
    <lineage>
        <taxon>Bacteria</taxon>
        <taxon>Bacillati</taxon>
        <taxon>Bacillota</taxon>
        <taxon>Bacilli</taxon>
        <taxon>Lactobacillales</taxon>
        <taxon>Lactobacillaceae</taxon>
        <taxon>Lentilactobacillus</taxon>
    </lineage>
</organism>
<comment type="caution">
    <text evidence="2">The sequence shown here is derived from an EMBL/GenBank/DDBJ whole genome shotgun (WGS) entry which is preliminary data.</text>
</comment>
<dbReference type="CDD" id="cd14748">
    <property type="entry name" value="PBP2_UgpB"/>
    <property type="match status" value="1"/>
</dbReference>
<reference evidence="2 3" key="1">
    <citation type="journal article" date="2015" name="Genome Announc.">
        <title>Expanding the biotechnology potential of lactobacilli through comparative genomics of 213 strains and associated genera.</title>
        <authorList>
            <person name="Sun Z."/>
            <person name="Harris H.M."/>
            <person name="McCann A."/>
            <person name="Guo C."/>
            <person name="Argimon S."/>
            <person name="Zhang W."/>
            <person name="Yang X."/>
            <person name="Jeffery I.B."/>
            <person name="Cooney J.C."/>
            <person name="Kagawa T.F."/>
            <person name="Liu W."/>
            <person name="Song Y."/>
            <person name="Salvetti E."/>
            <person name="Wrobel A."/>
            <person name="Rasinkangas P."/>
            <person name="Parkhill J."/>
            <person name="Rea M.C."/>
            <person name="O'Sullivan O."/>
            <person name="Ritari J."/>
            <person name="Douillard F.P."/>
            <person name="Paul Ross R."/>
            <person name="Yang R."/>
            <person name="Briner A.E."/>
            <person name="Felis G.E."/>
            <person name="de Vos W.M."/>
            <person name="Barrangou R."/>
            <person name="Klaenhammer T.R."/>
            <person name="Caufield P.W."/>
            <person name="Cui Y."/>
            <person name="Zhang H."/>
            <person name="O'Toole P.W."/>
        </authorList>
    </citation>
    <scope>NUCLEOTIDE SEQUENCE [LARGE SCALE GENOMIC DNA]</scope>
    <source>
        <strain evidence="2 3">DSM 19906</strain>
    </source>
</reference>